<sequence length="81" mass="9120">LINGKTGQIDYLTEAQVSCCCLSPHLQYIAFGDENGAIKILEPVNNRIFQSRIWHKKTVRHIQFTADEKTLISSSDDSAIQ</sequence>
<dbReference type="InterPro" id="IPR015943">
    <property type="entry name" value="WD40/YVTN_repeat-like_dom_sf"/>
</dbReference>
<dbReference type="Proteomes" id="UP001266305">
    <property type="component" value="Unassembled WGS sequence"/>
</dbReference>
<dbReference type="Gene3D" id="2.130.10.10">
    <property type="entry name" value="YVTN repeat-like/Quinoprotein amine dehydrogenase"/>
    <property type="match status" value="1"/>
</dbReference>
<protein>
    <submittedName>
        <fullName evidence="1">WD repeat domain</fullName>
    </submittedName>
</protein>
<dbReference type="InterPro" id="IPR036322">
    <property type="entry name" value="WD40_repeat_dom_sf"/>
</dbReference>
<evidence type="ECO:0000313" key="2">
    <source>
        <dbReference type="Proteomes" id="UP001266305"/>
    </source>
</evidence>
<gene>
    <name evidence="1" type="primary">APAF1_3</name>
    <name evidence="1" type="ORF">P7K49_020088</name>
</gene>
<organism evidence="1 2">
    <name type="scientific">Saguinus oedipus</name>
    <name type="common">Cotton-top tamarin</name>
    <name type="synonym">Oedipomidas oedipus</name>
    <dbReference type="NCBI Taxonomy" id="9490"/>
    <lineage>
        <taxon>Eukaryota</taxon>
        <taxon>Metazoa</taxon>
        <taxon>Chordata</taxon>
        <taxon>Craniata</taxon>
        <taxon>Vertebrata</taxon>
        <taxon>Euteleostomi</taxon>
        <taxon>Mammalia</taxon>
        <taxon>Eutheria</taxon>
        <taxon>Euarchontoglires</taxon>
        <taxon>Primates</taxon>
        <taxon>Haplorrhini</taxon>
        <taxon>Platyrrhini</taxon>
        <taxon>Cebidae</taxon>
        <taxon>Callitrichinae</taxon>
        <taxon>Saguinus</taxon>
    </lineage>
</organism>
<dbReference type="Pfam" id="PF00400">
    <property type="entry name" value="WD40"/>
    <property type="match status" value="2"/>
</dbReference>
<dbReference type="InterPro" id="IPR001680">
    <property type="entry name" value="WD40_rpt"/>
</dbReference>
<evidence type="ECO:0000313" key="1">
    <source>
        <dbReference type="EMBL" id="KAK2102421.1"/>
    </source>
</evidence>
<keyword evidence="2" id="KW-1185">Reference proteome</keyword>
<dbReference type="EMBL" id="JASSZA010000009">
    <property type="protein sequence ID" value="KAK2102421.1"/>
    <property type="molecule type" value="Genomic_DNA"/>
</dbReference>
<proteinExistence type="predicted"/>
<name>A0ABQ9UZK3_SAGOE</name>
<feature type="non-terminal residue" evidence="1">
    <location>
        <position position="81"/>
    </location>
</feature>
<feature type="non-terminal residue" evidence="1">
    <location>
        <position position="1"/>
    </location>
</feature>
<dbReference type="SUPFAM" id="SSF50978">
    <property type="entry name" value="WD40 repeat-like"/>
    <property type="match status" value="1"/>
</dbReference>
<accession>A0ABQ9UZK3</accession>
<reference evidence="1 2" key="1">
    <citation type="submission" date="2023-05" db="EMBL/GenBank/DDBJ databases">
        <title>B98-5 Cell Line De Novo Hybrid Assembly: An Optical Mapping Approach.</title>
        <authorList>
            <person name="Kananen K."/>
            <person name="Auerbach J.A."/>
            <person name="Kautto E."/>
            <person name="Blachly J.S."/>
        </authorList>
    </citation>
    <scope>NUCLEOTIDE SEQUENCE [LARGE SCALE GENOMIC DNA]</scope>
    <source>
        <strain evidence="1">B95-8</strain>
        <tissue evidence="1">Cell line</tissue>
    </source>
</reference>
<comment type="caution">
    <text evidence="1">The sequence shown here is derived from an EMBL/GenBank/DDBJ whole genome shotgun (WGS) entry which is preliminary data.</text>
</comment>